<proteinExistence type="inferred from homology"/>
<keyword evidence="2" id="KW-0479">Metal-binding</keyword>
<reference evidence="6 7" key="1">
    <citation type="submission" date="2021-01" db="EMBL/GenBank/DDBJ databases">
        <title>Actinoplanes sp. nov. LDG1-01 isolated from lichen.</title>
        <authorList>
            <person name="Saeng-In P."/>
            <person name="Phongsopitanun W."/>
            <person name="Kanchanasin P."/>
            <person name="Yuki M."/>
            <person name="Kudo T."/>
            <person name="Ohkuma M."/>
            <person name="Tanasupawat S."/>
        </authorList>
    </citation>
    <scope>NUCLEOTIDE SEQUENCE [LARGE SCALE GENOMIC DNA]</scope>
    <source>
        <strain evidence="6 7">LDG1-01</strain>
    </source>
</reference>
<dbReference type="PANTHER" id="PTHR42978">
    <property type="entry name" value="QUORUM-QUENCHING LACTONASE YTNP-RELATED-RELATED"/>
    <property type="match status" value="1"/>
</dbReference>
<keyword evidence="7" id="KW-1185">Reference proteome</keyword>
<evidence type="ECO:0000256" key="4">
    <source>
        <dbReference type="ARBA" id="ARBA00022833"/>
    </source>
</evidence>
<dbReference type="InterPro" id="IPR051013">
    <property type="entry name" value="MBL_superfamily_lactonases"/>
</dbReference>
<keyword evidence="3" id="KW-0378">Hydrolase</keyword>
<feature type="domain" description="Metallo-beta-lactamase" evidence="5">
    <location>
        <begin position="62"/>
        <end position="260"/>
    </location>
</feature>
<evidence type="ECO:0000256" key="1">
    <source>
        <dbReference type="ARBA" id="ARBA00007749"/>
    </source>
</evidence>
<protein>
    <submittedName>
        <fullName evidence="6">MBL fold metallo-hydrolase</fullName>
    </submittedName>
</protein>
<dbReference type="EMBL" id="JAENHO010000006">
    <property type="protein sequence ID" value="MBL7256948.1"/>
    <property type="molecule type" value="Genomic_DNA"/>
</dbReference>
<gene>
    <name evidence="6" type="ORF">JKJ07_21855</name>
</gene>
<evidence type="ECO:0000256" key="3">
    <source>
        <dbReference type="ARBA" id="ARBA00022801"/>
    </source>
</evidence>
<evidence type="ECO:0000313" key="6">
    <source>
        <dbReference type="EMBL" id="MBL7256948.1"/>
    </source>
</evidence>
<evidence type="ECO:0000313" key="7">
    <source>
        <dbReference type="Proteomes" id="UP000598996"/>
    </source>
</evidence>
<evidence type="ECO:0000256" key="2">
    <source>
        <dbReference type="ARBA" id="ARBA00022723"/>
    </source>
</evidence>
<comment type="caution">
    <text evidence="6">The sequence shown here is derived from an EMBL/GenBank/DDBJ whole genome shotgun (WGS) entry which is preliminary data.</text>
</comment>
<dbReference type="InterPro" id="IPR001279">
    <property type="entry name" value="Metallo-B-lactamas"/>
</dbReference>
<dbReference type="Pfam" id="PF00753">
    <property type="entry name" value="Lactamase_B"/>
    <property type="match status" value="1"/>
</dbReference>
<dbReference type="SUPFAM" id="SSF56281">
    <property type="entry name" value="Metallo-hydrolase/oxidoreductase"/>
    <property type="match status" value="1"/>
</dbReference>
<comment type="similarity">
    <text evidence="1">Belongs to the metallo-beta-lactamase superfamily.</text>
</comment>
<dbReference type="PANTHER" id="PTHR42978:SF6">
    <property type="entry name" value="QUORUM-QUENCHING LACTONASE YTNP-RELATED"/>
    <property type="match status" value="1"/>
</dbReference>
<keyword evidence="4" id="KW-0862">Zinc</keyword>
<name>A0ABS1VQS2_9ACTN</name>
<dbReference type="SMART" id="SM00849">
    <property type="entry name" value="Lactamase_B"/>
    <property type="match status" value="1"/>
</dbReference>
<dbReference type="Proteomes" id="UP000598996">
    <property type="component" value="Unassembled WGS sequence"/>
</dbReference>
<sequence length="271" mass="28473">MAPMSIHGVESISVIAVEDAAGPFFEPRSRAFPTATPEQWAAADALDPAARTPGGEWLLRFRSYAVRVGTGPVILVDAGIGPAGSLAADWAPVPGRLPDALAEAGIAPGEVSAIVLTHLHNDHMGWAVPRDSPFTEARVVMQQADIDAYAANREQAGQYDLLVEPLRAAGRLEAIAGERVLADGVRVVPTPGHTPGHQSVWVESGGDSLLITGDLLVHAIQLTNPELPYASDMNPDEAGRSRITALSEARRRGATVAVSHLGEAFRALAIS</sequence>
<organism evidence="6 7">
    <name type="scientific">Paractinoplanes lichenicola</name>
    <dbReference type="NCBI Taxonomy" id="2802976"/>
    <lineage>
        <taxon>Bacteria</taxon>
        <taxon>Bacillati</taxon>
        <taxon>Actinomycetota</taxon>
        <taxon>Actinomycetes</taxon>
        <taxon>Micromonosporales</taxon>
        <taxon>Micromonosporaceae</taxon>
        <taxon>Paractinoplanes</taxon>
    </lineage>
</organism>
<dbReference type="Gene3D" id="3.60.15.10">
    <property type="entry name" value="Ribonuclease Z/Hydroxyacylglutathione hydrolase-like"/>
    <property type="match status" value="1"/>
</dbReference>
<dbReference type="InterPro" id="IPR036866">
    <property type="entry name" value="RibonucZ/Hydroxyglut_hydro"/>
</dbReference>
<evidence type="ECO:0000259" key="5">
    <source>
        <dbReference type="SMART" id="SM00849"/>
    </source>
</evidence>
<accession>A0ABS1VQS2</accession>